<proteinExistence type="inferred from homology"/>
<gene>
    <name evidence="20" type="primary">nad2</name>
</gene>
<evidence type="ECO:0000256" key="1">
    <source>
        <dbReference type="ARBA" id="ARBA00003257"/>
    </source>
</evidence>
<evidence type="ECO:0000313" key="20">
    <source>
        <dbReference type="EMBL" id="AXK15300.1"/>
    </source>
</evidence>
<evidence type="ECO:0000256" key="9">
    <source>
        <dbReference type="ARBA" id="ARBA00022792"/>
    </source>
</evidence>
<protein>
    <recommendedName>
        <fullName evidence="5 18">NADH-ubiquinone oxidoreductase chain 2</fullName>
        <ecNumber evidence="4 18">7.1.1.2</ecNumber>
    </recommendedName>
</protein>
<dbReference type="InterPro" id="IPR001750">
    <property type="entry name" value="ND/Mrp_TM"/>
</dbReference>
<evidence type="ECO:0000256" key="12">
    <source>
        <dbReference type="ARBA" id="ARBA00022989"/>
    </source>
</evidence>
<comment type="function">
    <text evidence="18">Core subunit of the mitochondrial membrane respiratory chain NADH dehydrogenase (Complex I) which catalyzes electron transfer from NADH through the respiratory chain, using ubiquinone as an electron acceptor. Essential for the catalytic activity and assembly of complex I.</text>
</comment>
<sequence length="333" mass="40311">MLDQKFNLPVTLILFSSPMLVLSMNSLISMWMCMEINTLMFILLIILNNKDMDNDSSMKYFLISCFSSTIFILSFNMNLFYSNTLFIYIMNLMMIMKLGIFPFHYWFIDLMIKLNWLLCLILSTWQKIIPFFILLCCWNKNLMIIFLIMNGFLSMMFGMNQTSLKKILAYSSINHMSWMILMLMINKIFFFAYLMIYSLINSSMMYLLNFLNLKNFFDLFKFKNKFLKFYLMFLLFSLGGLPPFFGFISKWISMFEITSSLNFFTLLILLFYSLIFLSYYIRFMYWGMLMNYSSIKEYSFMFNLNFLNNMKLYNLITLFCIFNLFSIMFWFFF</sequence>
<feature type="domain" description="NADH:quinone oxidoreductase/Mrp antiporter transmembrane" evidence="19">
    <location>
        <begin position="25"/>
        <end position="275"/>
    </location>
</feature>
<evidence type="ECO:0000256" key="7">
    <source>
        <dbReference type="ARBA" id="ARBA00022660"/>
    </source>
</evidence>
<name>A0A345X0Q8_ZELCH</name>
<accession>A0A345X0Q8</accession>
<evidence type="ECO:0000256" key="16">
    <source>
        <dbReference type="ARBA" id="ARBA00023136"/>
    </source>
</evidence>
<dbReference type="EMBL" id="MG822749">
    <property type="protein sequence ID" value="AXK15300.1"/>
    <property type="molecule type" value="Genomic_DNA"/>
</dbReference>
<reference evidence="20" key="1">
    <citation type="submission" date="2018-01" db="EMBL/GenBank/DDBJ databases">
        <title>Mitochondrial Genomes of Zele cholophthalmus.</title>
        <authorList>
            <person name="Xu L."/>
        </authorList>
    </citation>
    <scope>NUCLEOTIDE SEQUENCE</scope>
</reference>
<keyword evidence="9 18" id="KW-0999">Mitochondrion inner membrane</keyword>
<evidence type="ECO:0000256" key="3">
    <source>
        <dbReference type="ARBA" id="ARBA00007012"/>
    </source>
</evidence>
<dbReference type="InterPro" id="IPR003917">
    <property type="entry name" value="NADH_UbQ_OxRdtase_chain2"/>
</dbReference>
<keyword evidence="8 18" id="KW-0812">Transmembrane</keyword>
<evidence type="ECO:0000256" key="6">
    <source>
        <dbReference type="ARBA" id="ARBA00022448"/>
    </source>
</evidence>
<evidence type="ECO:0000259" key="19">
    <source>
        <dbReference type="Pfam" id="PF00361"/>
    </source>
</evidence>
<feature type="transmembrane region" description="Helical" evidence="18">
    <location>
        <begin position="60"/>
        <end position="79"/>
    </location>
</feature>
<dbReference type="GO" id="GO:0005743">
    <property type="term" value="C:mitochondrial inner membrane"/>
    <property type="evidence" value="ECO:0007669"/>
    <property type="project" value="UniProtKB-SubCell"/>
</dbReference>
<keyword evidence="15 18" id="KW-0496">Mitochondrion</keyword>
<keyword evidence="14 18" id="KW-0830">Ubiquinone</keyword>
<keyword evidence="10 18" id="KW-1278">Translocase</keyword>
<comment type="catalytic activity">
    <reaction evidence="17 18">
        <text>a ubiquinone + NADH + 5 H(+)(in) = a ubiquinol + NAD(+) + 4 H(+)(out)</text>
        <dbReference type="Rhea" id="RHEA:29091"/>
        <dbReference type="Rhea" id="RHEA-COMP:9565"/>
        <dbReference type="Rhea" id="RHEA-COMP:9566"/>
        <dbReference type="ChEBI" id="CHEBI:15378"/>
        <dbReference type="ChEBI" id="CHEBI:16389"/>
        <dbReference type="ChEBI" id="CHEBI:17976"/>
        <dbReference type="ChEBI" id="CHEBI:57540"/>
        <dbReference type="ChEBI" id="CHEBI:57945"/>
        <dbReference type="EC" id="7.1.1.2"/>
    </reaction>
</comment>
<dbReference type="GO" id="GO:0008137">
    <property type="term" value="F:NADH dehydrogenase (ubiquinone) activity"/>
    <property type="evidence" value="ECO:0007669"/>
    <property type="project" value="UniProtKB-EC"/>
</dbReference>
<organism evidence="20">
    <name type="scientific">Zele chlorophthalmus</name>
    <name type="common">Braconid wasp</name>
    <name type="synonym">Bracon chlorophthalmus</name>
    <dbReference type="NCBI Taxonomy" id="1080924"/>
    <lineage>
        <taxon>Eukaryota</taxon>
        <taxon>Metazoa</taxon>
        <taxon>Ecdysozoa</taxon>
        <taxon>Arthropoda</taxon>
        <taxon>Hexapoda</taxon>
        <taxon>Insecta</taxon>
        <taxon>Pterygota</taxon>
        <taxon>Neoptera</taxon>
        <taxon>Endopterygota</taxon>
        <taxon>Hymenoptera</taxon>
        <taxon>Apocrita</taxon>
        <taxon>Ichneumonoidea</taxon>
        <taxon>Braconidae</taxon>
        <taxon>Zeleinae</taxon>
        <taxon>Zele</taxon>
    </lineage>
</organism>
<evidence type="ECO:0000256" key="13">
    <source>
        <dbReference type="ARBA" id="ARBA00023027"/>
    </source>
</evidence>
<dbReference type="AlphaFoldDB" id="A0A345X0Q8"/>
<dbReference type="GO" id="GO:0006120">
    <property type="term" value="P:mitochondrial electron transport, NADH to ubiquinone"/>
    <property type="evidence" value="ECO:0007669"/>
    <property type="project" value="InterPro"/>
</dbReference>
<keyword evidence="12 18" id="KW-1133">Transmembrane helix</keyword>
<keyword evidence="13 18" id="KW-0520">NAD</keyword>
<feature type="transmembrane region" description="Helical" evidence="18">
    <location>
        <begin position="28"/>
        <end position="48"/>
    </location>
</feature>
<geneLocation type="mitochondrion" evidence="20"/>
<feature type="transmembrane region" description="Helical" evidence="18">
    <location>
        <begin position="229"/>
        <end position="249"/>
    </location>
</feature>
<feature type="transmembrane region" description="Helical" evidence="18">
    <location>
        <begin position="261"/>
        <end position="281"/>
    </location>
</feature>
<feature type="transmembrane region" description="Helical" evidence="18">
    <location>
        <begin position="312"/>
        <end position="332"/>
    </location>
</feature>
<comment type="similarity">
    <text evidence="3 18">Belongs to the complex I subunit 2 family.</text>
</comment>
<dbReference type="PRINTS" id="PR01436">
    <property type="entry name" value="NADHDHGNASE2"/>
</dbReference>
<evidence type="ECO:0000256" key="5">
    <source>
        <dbReference type="ARBA" id="ARBA00021008"/>
    </source>
</evidence>
<evidence type="ECO:0000256" key="8">
    <source>
        <dbReference type="ARBA" id="ARBA00022692"/>
    </source>
</evidence>
<evidence type="ECO:0000256" key="15">
    <source>
        <dbReference type="ARBA" id="ARBA00023128"/>
    </source>
</evidence>
<dbReference type="InterPro" id="IPR050175">
    <property type="entry name" value="Complex_I_Subunit_2"/>
</dbReference>
<evidence type="ECO:0000256" key="2">
    <source>
        <dbReference type="ARBA" id="ARBA00004448"/>
    </source>
</evidence>
<evidence type="ECO:0000256" key="4">
    <source>
        <dbReference type="ARBA" id="ARBA00012944"/>
    </source>
</evidence>
<evidence type="ECO:0000256" key="17">
    <source>
        <dbReference type="ARBA" id="ARBA00049551"/>
    </source>
</evidence>
<comment type="subcellular location">
    <subcellularLocation>
        <location evidence="2 18">Mitochondrion inner membrane</location>
        <topology evidence="2 18">Multi-pass membrane protein</topology>
    </subcellularLocation>
</comment>
<evidence type="ECO:0000256" key="10">
    <source>
        <dbReference type="ARBA" id="ARBA00022967"/>
    </source>
</evidence>
<dbReference type="Pfam" id="PF00361">
    <property type="entry name" value="Proton_antipo_M"/>
    <property type="match status" value="1"/>
</dbReference>
<evidence type="ECO:0000256" key="11">
    <source>
        <dbReference type="ARBA" id="ARBA00022982"/>
    </source>
</evidence>
<evidence type="ECO:0000256" key="14">
    <source>
        <dbReference type="ARBA" id="ARBA00023075"/>
    </source>
</evidence>
<dbReference type="PANTHER" id="PTHR46552:SF1">
    <property type="entry name" value="NADH-UBIQUINONE OXIDOREDUCTASE CHAIN 2"/>
    <property type="match status" value="1"/>
</dbReference>
<dbReference type="PANTHER" id="PTHR46552">
    <property type="entry name" value="NADH-UBIQUINONE OXIDOREDUCTASE CHAIN 2"/>
    <property type="match status" value="1"/>
</dbReference>
<dbReference type="EC" id="7.1.1.2" evidence="4 18"/>
<feature type="transmembrane region" description="Helical" evidence="18">
    <location>
        <begin position="180"/>
        <end position="200"/>
    </location>
</feature>
<feature type="transmembrane region" description="Helical" evidence="18">
    <location>
        <begin position="85"/>
        <end position="107"/>
    </location>
</feature>
<keyword evidence="6" id="KW-0813">Transport</keyword>
<keyword evidence="7 18" id="KW-0679">Respiratory chain</keyword>
<keyword evidence="16 18" id="KW-0472">Membrane</keyword>
<comment type="function">
    <text evidence="1">Core subunit of the mitochondrial membrane respiratory chain NADH dehydrogenase (Complex I) that is believed to belong to the minimal assembly required for catalysis. Complex I functions in the transfer of electrons from NADH to the respiratory chain. The immediate electron acceptor for the enzyme is believed to be ubiquinone.</text>
</comment>
<keyword evidence="11 18" id="KW-0249">Electron transport</keyword>
<evidence type="ECO:0000256" key="18">
    <source>
        <dbReference type="RuleBase" id="RU003403"/>
    </source>
</evidence>